<evidence type="ECO:0000256" key="5">
    <source>
        <dbReference type="ARBA" id="ARBA00022763"/>
    </source>
</evidence>
<dbReference type="PANTHER" id="PTHR45685:SF2">
    <property type="entry name" value="CHROMATIN-REMODELING ATPASE INO80"/>
    <property type="match status" value="1"/>
</dbReference>
<comment type="catalytic activity">
    <reaction evidence="12">
        <text>ATP + H2O = ADP + phosphate + H(+)</text>
        <dbReference type="Rhea" id="RHEA:13065"/>
        <dbReference type="ChEBI" id="CHEBI:15377"/>
        <dbReference type="ChEBI" id="CHEBI:15378"/>
        <dbReference type="ChEBI" id="CHEBI:30616"/>
        <dbReference type="ChEBI" id="CHEBI:43474"/>
        <dbReference type="ChEBI" id="CHEBI:456216"/>
    </reaction>
</comment>
<dbReference type="Proteomes" id="UP001164743">
    <property type="component" value="Chromosome 3A"/>
</dbReference>
<evidence type="ECO:0000256" key="13">
    <source>
        <dbReference type="SAM" id="MobiDB-lite"/>
    </source>
</evidence>
<name>A0ABY7CDB4_9BASI</name>
<dbReference type="Pfam" id="PF13892">
    <property type="entry name" value="DBINO"/>
    <property type="match status" value="1"/>
</dbReference>
<keyword evidence="18" id="KW-1185">Reference proteome</keyword>
<dbReference type="PROSITE" id="PS51413">
    <property type="entry name" value="DBINO"/>
    <property type="match status" value="1"/>
</dbReference>
<feature type="compositionally biased region" description="Basic and acidic residues" evidence="13">
    <location>
        <begin position="227"/>
        <end position="245"/>
    </location>
</feature>
<feature type="region of interest" description="Disordered" evidence="13">
    <location>
        <begin position="176"/>
        <end position="267"/>
    </location>
</feature>
<feature type="compositionally biased region" description="Low complexity" evidence="13">
    <location>
        <begin position="437"/>
        <end position="448"/>
    </location>
</feature>
<keyword evidence="5 12" id="KW-0227">DNA damage</keyword>
<dbReference type="PROSITE" id="PS51194">
    <property type="entry name" value="HELICASE_CTER"/>
    <property type="match status" value="1"/>
</dbReference>
<evidence type="ECO:0000256" key="2">
    <source>
        <dbReference type="ARBA" id="ARBA00007025"/>
    </source>
</evidence>
<evidence type="ECO:0000256" key="1">
    <source>
        <dbReference type="ARBA" id="ARBA00004123"/>
    </source>
</evidence>
<feature type="domain" description="DBINO" evidence="16">
    <location>
        <begin position="586"/>
        <end position="710"/>
    </location>
</feature>
<protein>
    <recommendedName>
        <fullName evidence="3 12">Chromatin-remodeling ATPase INO80</fullName>
        <ecNumber evidence="12">3.6.4.-</ecNumber>
    </recommendedName>
</protein>
<dbReference type="InterPro" id="IPR050520">
    <property type="entry name" value="INO80/SWR1_helicase"/>
</dbReference>
<evidence type="ECO:0000256" key="3">
    <source>
        <dbReference type="ARBA" id="ARBA00019805"/>
    </source>
</evidence>
<comment type="subunit">
    <text evidence="12">Component of the INO80 chromatin-remodeling complex.</text>
</comment>
<dbReference type="SUPFAM" id="SSF52540">
    <property type="entry name" value="P-loop containing nucleoside triphosphate hydrolases"/>
    <property type="match status" value="2"/>
</dbReference>
<evidence type="ECO:0000256" key="12">
    <source>
        <dbReference type="RuleBase" id="RU368001"/>
    </source>
</evidence>
<organism evidence="17 18">
    <name type="scientific">Puccinia triticina</name>
    <dbReference type="NCBI Taxonomy" id="208348"/>
    <lineage>
        <taxon>Eukaryota</taxon>
        <taxon>Fungi</taxon>
        <taxon>Dikarya</taxon>
        <taxon>Basidiomycota</taxon>
        <taxon>Pucciniomycotina</taxon>
        <taxon>Pucciniomycetes</taxon>
        <taxon>Pucciniales</taxon>
        <taxon>Pucciniaceae</taxon>
        <taxon>Puccinia</taxon>
    </lineage>
</organism>
<evidence type="ECO:0000256" key="10">
    <source>
        <dbReference type="ARBA" id="ARBA00023204"/>
    </source>
</evidence>
<dbReference type="Gene3D" id="3.40.50.300">
    <property type="entry name" value="P-loop containing nucleotide triphosphate hydrolases"/>
    <property type="match status" value="2"/>
</dbReference>
<feature type="compositionally biased region" description="Low complexity" evidence="13">
    <location>
        <begin position="1695"/>
        <end position="1706"/>
    </location>
</feature>
<keyword evidence="7 12" id="KW-0067">ATP-binding</keyword>
<keyword evidence="11" id="KW-0539">Nucleus</keyword>
<dbReference type="InterPro" id="IPR049730">
    <property type="entry name" value="SNF2/RAD54-like_C"/>
</dbReference>
<dbReference type="InterPro" id="IPR000330">
    <property type="entry name" value="SNF2_N"/>
</dbReference>
<evidence type="ECO:0000259" key="16">
    <source>
        <dbReference type="PROSITE" id="PS51413"/>
    </source>
</evidence>
<keyword evidence="8 12" id="KW-0238">DNA-binding</keyword>
<feature type="region of interest" description="Disordered" evidence="13">
    <location>
        <begin position="1644"/>
        <end position="1665"/>
    </location>
</feature>
<feature type="region of interest" description="Disordered" evidence="13">
    <location>
        <begin position="1681"/>
        <end position="1758"/>
    </location>
</feature>
<evidence type="ECO:0000256" key="11">
    <source>
        <dbReference type="ARBA" id="ARBA00023242"/>
    </source>
</evidence>
<comment type="similarity">
    <text evidence="2 12">Belongs to the SNF2/RAD54 helicase family.</text>
</comment>
<dbReference type="InterPro" id="IPR027417">
    <property type="entry name" value="P-loop_NTPase"/>
</dbReference>
<evidence type="ECO:0000256" key="9">
    <source>
        <dbReference type="ARBA" id="ARBA00023159"/>
    </source>
</evidence>
<feature type="compositionally biased region" description="Low complexity" evidence="13">
    <location>
        <begin position="719"/>
        <end position="734"/>
    </location>
</feature>
<keyword evidence="6 12" id="KW-0378">Hydrolase</keyword>
<comment type="function">
    <text evidence="12">ATPase component of the INO80 complex which remodels chromatin by shifting nucleosomes and is involved in DNA repair.</text>
</comment>
<dbReference type="InterPro" id="IPR020838">
    <property type="entry name" value="DBINO"/>
</dbReference>
<sequence>MSLRNILNHPASPVASLVPSSVSPTSPSSTDSPAPPKPNPASEAMPPSTKQKASSAPKKPTGELPKRYLDRILDSDALEDLQLDALPTITKHPYPEPEGYASSDNMDLDDFAEVWSDSLNQYMVSCRRKERLLEKGHDEWESAKHQETAARVTGWAGDQADQARRLKRARIEQRRVREEERLRQERNRLAEEALQVEREAAEEEKKRRKKESAAAAKIRAREKRRQAKEESDKRKEEEQAQRHVELAQAQLQRDSEESQRQLQRRAEGKLELARFEAQTLQESEALMAAESQHSQREWAHENQNPLRLPVLNSSNLDQYGLPAHQHPTHRFRKQGQSSQQEAVLLHEAGDFQMDDVTNARVPSNLANLLNSPGGHSSGLSNPHPVPMGPKASRTNPRVSNTSTTAKRKRAFPEPHEYPNEEASSEYATPEGPTPVIHHPSASSSTSARPPHPQGARRTVSGLPSQAHLAREKSSAHANSVPPQLPHSSASTSKLAFEASQSHHTADASSTRRQVQPAQPHIDPATRRLQSRNLPAWGHSLPYGTEPYQDSTELLDMSLPLRERAVANPKALANKRWDAIEEGRRQIWLSIARKDIPRVCKTQQAASLSRAVYSKRLSALVSREARRIIARTKSSKEVQIKAKRIMRELLVYYRSNEKRERETRRKADKEAIDRAKKEDEMREVKRQARKLNFLITQTELYSHFVGNKIKTKEAEESEDTAGAAPAAASAEQSTTISTTSGQKVELADITQIATTDKDLGEINFDDDDEFNLHAHAARNALKAVDAAKQRAQAFDHAAAEKLAATAPATSQDAQPVTDIDIDRDDLNFQNPTMAGDIQVKQPKLLMAELKEYQLKGLNWLANLYEQGINGILADEMGLGKTVQSISLMAYLAEVHNIWGPFLVIAPASTLHNWQQEITRFVPALKPIPYWGSVKDRTILRKFWNRKHLRYDRDAPFHVVITSYQLVVQDEKYFQTLKWQYMILDEAQAIKSSTSTRWKTLLGFHCRNRLLLTGTPIQNSMTELWALLHFIMPQLFDSHEEFSEWFSKDIENSVDKAGGMNEHQLRRLHMILKPFMLRRIKKNVQNELGDKIEIDVACGLTPRQKLMYSRLRENMSIADLVQKATSLSNDDAAVKRLMNLIMQFRKVCNHPELFERADVTAPLSFASLNFTANVARDGDVLDCPYATRSLIQHSIPRAFYRDGGILSVPGPSSRAGFDTKFLDRLMNIWSVPNVMKAGPEGSVVPSWAKMLDLGPGEVELIAHGKTAQRIPYLIRGRNQARELASGAQLPDSIASDLETLQIFAKAELLPRVPNDLGVTQLNEITEEFRKCSRMNRSDVQTYNESAVAPPPDLYCADRGFELEQQRNRFDPMTRLFLFGLPHPARESPTLSERYQVTFSGISSAGVMGMSAEDQLPRSFMQVPLLEKLMLDSGKLARLDSLLQELKTGGHRVLIYFQMTRMIDLMEEYLSFRHYRYLRLDGSSTISERRDMVMDWQNRPEIFIFLLSTRAGGLGINLTAADTVIFYDCDWNPSNDQQAMDRAHRLGQKRQVTVYRLITTGTIDERILKLARTKKTVQDAVVGSSSGNAEATGPSEAAKPNEVVSLLLDEEELEAGMRAQAAKREAVKEKQVQSGLRGVKIREERKAAAAANQSGPMSIGWSQDGLNLEDDDEEAFGFFATQAKTGGEEPLGDGGTGEPAAAEAGPTKTAGKKRKTAAAAPAAGPAGAKKSAKAPAKKAKAKPAPAAVPPPSNGPLGPPAL</sequence>
<evidence type="ECO:0000313" key="18">
    <source>
        <dbReference type="Proteomes" id="UP001164743"/>
    </source>
</evidence>
<comment type="domain">
    <text evidence="12">The DBINO region is involved in binding to DNA.</text>
</comment>
<proteinExistence type="inferred from homology"/>
<feature type="region of interest" description="Disordered" evidence="13">
    <location>
        <begin position="1578"/>
        <end position="1598"/>
    </location>
</feature>
<dbReference type="InterPro" id="IPR014001">
    <property type="entry name" value="Helicase_ATP-bd"/>
</dbReference>
<evidence type="ECO:0000259" key="15">
    <source>
        <dbReference type="PROSITE" id="PS51194"/>
    </source>
</evidence>
<comment type="subcellular location">
    <subcellularLocation>
        <location evidence="1 12">Nucleus</location>
    </subcellularLocation>
</comment>
<feature type="region of interest" description="Disordered" evidence="13">
    <location>
        <begin position="140"/>
        <end position="161"/>
    </location>
</feature>
<evidence type="ECO:0000256" key="4">
    <source>
        <dbReference type="ARBA" id="ARBA00022741"/>
    </source>
</evidence>
<feature type="domain" description="Helicase ATP-binding" evidence="14">
    <location>
        <begin position="860"/>
        <end position="1032"/>
    </location>
</feature>
<feature type="compositionally biased region" description="Basic residues" evidence="13">
    <location>
        <begin position="1727"/>
        <end position="1738"/>
    </location>
</feature>
<dbReference type="PANTHER" id="PTHR45685">
    <property type="entry name" value="HELICASE SRCAP-RELATED"/>
    <property type="match status" value="1"/>
</dbReference>
<dbReference type="PROSITE" id="PS51192">
    <property type="entry name" value="HELICASE_ATP_BIND_1"/>
    <property type="match status" value="1"/>
</dbReference>
<gene>
    <name evidence="17" type="ORF">PtA15_3A590</name>
</gene>
<dbReference type="InterPro" id="IPR001650">
    <property type="entry name" value="Helicase_C-like"/>
</dbReference>
<feature type="compositionally biased region" description="Polar residues" evidence="13">
    <location>
        <begin position="392"/>
        <end position="404"/>
    </location>
</feature>
<dbReference type="EMBL" id="CP110423">
    <property type="protein sequence ID" value="WAQ83221.1"/>
    <property type="molecule type" value="Genomic_DNA"/>
</dbReference>
<dbReference type="Gene3D" id="3.40.50.10810">
    <property type="entry name" value="Tandem AAA-ATPase domain"/>
    <property type="match status" value="1"/>
</dbReference>
<evidence type="ECO:0000256" key="7">
    <source>
        <dbReference type="ARBA" id="ARBA00022840"/>
    </source>
</evidence>
<dbReference type="GeneID" id="77808467"/>
<feature type="region of interest" description="Disordered" evidence="13">
    <location>
        <begin position="711"/>
        <end position="741"/>
    </location>
</feature>
<feature type="compositionally biased region" description="Polar residues" evidence="13">
    <location>
        <begin position="364"/>
        <end position="380"/>
    </location>
</feature>
<evidence type="ECO:0000259" key="14">
    <source>
        <dbReference type="PROSITE" id="PS51192"/>
    </source>
</evidence>
<feature type="compositionally biased region" description="Pro residues" evidence="13">
    <location>
        <begin position="1743"/>
        <end position="1758"/>
    </location>
</feature>
<dbReference type="Pfam" id="PF00176">
    <property type="entry name" value="SNF2-rel_dom"/>
    <property type="match status" value="1"/>
</dbReference>
<feature type="domain" description="Helicase C-terminal" evidence="15">
    <location>
        <begin position="1435"/>
        <end position="1585"/>
    </location>
</feature>
<dbReference type="CDD" id="cd18793">
    <property type="entry name" value="SF2_C_SNF"/>
    <property type="match status" value="1"/>
</dbReference>
<feature type="compositionally biased region" description="Polar residues" evidence="13">
    <location>
        <begin position="475"/>
        <end position="516"/>
    </location>
</feature>
<dbReference type="Pfam" id="PF00271">
    <property type="entry name" value="Helicase_C"/>
    <property type="match status" value="1"/>
</dbReference>
<feature type="compositionally biased region" description="Basic and acidic residues" evidence="13">
    <location>
        <begin position="176"/>
        <end position="205"/>
    </location>
</feature>
<feature type="compositionally biased region" description="Polar residues" evidence="13">
    <location>
        <begin position="1649"/>
        <end position="1662"/>
    </location>
</feature>
<keyword evidence="4" id="KW-0547">Nucleotide-binding</keyword>
<evidence type="ECO:0000313" key="17">
    <source>
        <dbReference type="EMBL" id="WAQ83221.1"/>
    </source>
</evidence>
<keyword evidence="10 12" id="KW-0234">DNA repair</keyword>
<dbReference type="EC" id="3.6.4.-" evidence="12"/>
<feature type="region of interest" description="Disordered" evidence="13">
    <location>
        <begin position="364"/>
        <end position="537"/>
    </location>
</feature>
<dbReference type="RefSeq" id="XP_053018776.1">
    <property type="nucleotide sequence ID" value="XM_053167572.1"/>
</dbReference>
<feature type="compositionally biased region" description="Low complexity" evidence="13">
    <location>
        <begin position="1714"/>
        <end position="1726"/>
    </location>
</feature>
<feature type="region of interest" description="Disordered" evidence="13">
    <location>
        <begin position="659"/>
        <end position="680"/>
    </location>
</feature>
<evidence type="ECO:0000256" key="6">
    <source>
        <dbReference type="ARBA" id="ARBA00022801"/>
    </source>
</evidence>
<dbReference type="InterPro" id="IPR038718">
    <property type="entry name" value="SNF2-like_sf"/>
</dbReference>
<accession>A0ABY7CDB4</accession>
<dbReference type="SMART" id="SM00487">
    <property type="entry name" value="DEXDc"/>
    <property type="match status" value="1"/>
</dbReference>
<evidence type="ECO:0000256" key="8">
    <source>
        <dbReference type="ARBA" id="ARBA00023125"/>
    </source>
</evidence>
<keyword evidence="9" id="KW-0010">Activator</keyword>
<dbReference type="SMART" id="SM00490">
    <property type="entry name" value="HELICc"/>
    <property type="match status" value="1"/>
</dbReference>
<feature type="compositionally biased region" description="Low complexity" evidence="13">
    <location>
        <begin position="10"/>
        <end position="32"/>
    </location>
</feature>
<reference evidence="17" key="1">
    <citation type="submission" date="2022-10" db="EMBL/GenBank/DDBJ databases">
        <title>Puccinia triticina Genome sequencing and assembly.</title>
        <authorList>
            <person name="Li C."/>
        </authorList>
    </citation>
    <scope>NUCLEOTIDE SEQUENCE</scope>
    <source>
        <strain evidence="17">Pt15</strain>
    </source>
</reference>
<feature type="region of interest" description="Disordered" evidence="13">
    <location>
        <begin position="1"/>
        <end position="68"/>
    </location>
</feature>
<feature type="compositionally biased region" description="Basic and acidic residues" evidence="13">
    <location>
        <begin position="253"/>
        <end position="267"/>
    </location>
</feature>